<feature type="transmembrane region" description="Helical" evidence="1">
    <location>
        <begin position="35"/>
        <end position="53"/>
    </location>
</feature>
<evidence type="ECO:0000313" key="2">
    <source>
        <dbReference type="EMBL" id="BDE07428.1"/>
    </source>
</evidence>
<dbReference type="KEGG" id="vab:WPS_27040"/>
<reference evidence="2 3" key="1">
    <citation type="journal article" date="2022" name="ISME Commun">
        <title>Vulcanimicrobium alpinus gen. nov. sp. nov., the first cultivated representative of the candidate phylum 'Eremiobacterota', is a metabolically versatile aerobic anoxygenic phototroph.</title>
        <authorList>
            <person name="Yabe S."/>
            <person name="Muto K."/>
            <person name="Abe K."/>
            <person name="Yokota A."/>
            <person name="Staudigel H."/>
            <person name="Tebo B.M."/>
        </authorList>
    </citation>
    <scope>NUCLEOTIDE SEQUENCE [LARGE SCALE GENOMIC DNA]</scope>
    <source>
        <strain evidence="2 3">WC8-2</strain>
    </source>
</reference>
<dbReference type="EMBL" id="AP025523">
    <property type="protein sequence ID" value="BDE07428.1"/>
    <property type="molecule type" value="Genomic_DNA"/>
</dbReference>
<sequence>MGPIGIAWLVACLAGIVLSVKSATILGARSRWTAIGWWLTLAYFALAIPRAWGAYAPLHVEYVALAALVVAFVAAGRADEPQAEPWWWPTHAGLTGAERRRDRS</sequence>
<accession>A0AAN1XXX7</accession>
<name>A0AAN1XXX7_UNVUL</name>
<keyword evidence="1" id="KW-0472">Membrane</keyword>
<dbReference type="AlphaFoldDB" id="A0AAN1XXX7"/>
<feature type="transmembrane region" description="Helical" evidence="1">
    <location>
        <begin position="60"/>
        <end position="78"/>
    </location>
</feature>
<evidence type="ECO:0000256" key="1">
    <source>
        <dbReference type="SAM" id="Phobius"/>
    </source>
</evidence>
<keyword evidence="3" id="KW-1185">Reference proteome</keyword>
<keyword evidence="1" id="KW-0812">Transmembrane</keyword>
<evidence type="ECO:0000313" key="3">
    <source>
        <dbReference type="Proteomes" id="UP001317532"/>
    </source>
</evidence>
<protein>
    <submittedName>
        <fullName evidence="2">Uncharacterized protein</fullName>
    </submittedName>
</protein>
<keyword evidence="1" id="KW-1133">Transmembrane helix</keyword>
<dbReference type="Proteomes" id="UP001317532">
    <property type="component" value="Chromosome"/>
</dbReference>
<proteinExistence type="predicted"/>
<dbReference type="RefSeq" id="WP_317995021.1">
    <property type="nucleotide sequence ID" value="NZ_AP025523.1"/>
</dbReference>
<gene>
    <name evidence="2" type="ORF">WPS_27040</name>
</gene>
<organism evidence="2 3">
    <name type="scientific">Vulcanimicrobium alpinum</name>
    <dbReference type="NCBI Taxonomy" id="3016050"/>
    <lineage>
        <taxon>Bacteria</taxon>
        <taxon>Bacillati</taxon>
        <taxon>Vulcanimicrobiota</taxon>
        <taxon>Vulcanimicrobiia</taxon>
        <taxon>Vulcanimicrobiales</taxon>
        <taxon>Vulcanimicrobiaceae</taxon>
        <taxon>Vulcanimicrobium</taxon>
    </lineage>
</organism>